<name>B3PIR5_CELJU</name>
<feature type="region of interest" description="Disordered" evidence="1">
    <location>
        <begin position="277"/>
        <end position="305"/>
    </location>
</feature>
<feature type="region of interest" description="Disordered" evidence="1">
    <location>
        <begin position="341"/>
        <end position="379"/>
    </location>
</feature>
<accession>B3PIR5</accession>
<dbReference type="RefSeq" id="WP_012489360.1">
    <property type="nucleotide sequence ID" value="NC_010995.1"/>
</dbReference>
<dbReference type="AlphaFoldDB" id="B3PIR5"/>
<feature type="domain" description="TnsE C-terminal" evidence="2">
    <location>
        <begin position="419"/>
        <end position="529"/>
    </location>
</feature>
<dbReference type="HOGENOM" id="CLU_510658_0_0_6"/>
<keyword evidence="4" id="KW-1185">Reference proteome</keyword>
<organism evidence="3 4">
    <name type="scientific">Cellvibrio japonicus (strain Ueda107)</name>
    <name type="common">Pseudomonas fluorescens subsp. cellulosa</name>
    <dbReference type="NCBI Taxonomy" id="498211"/>
    <lineage>
        <taxon>Bacteria</taxon>
        <taxon>Pseudomonadati</taxon>
        <taxon>Pseudomonadota</taxon>
        <taxon>Gammaproteobacteria</taxon>
        <taxon>Cellvibrionales</taxon>
        <taxon>Cellvibrionaceae</taxon>
        <taxon>Cellvibrio</taxon>
    </lineage>
</organism>
<evidence type="ECO:0000259" key="2">
    <source>
        <dbReference type="Pfam" id="PF18623"/>
    </source>
</evidence>
<evidence type="ECO:0000256" key="1">
    <source>
        <dbReference type="SAM" id="MobiDB-lite"/>
    </source>
</evidence>
<dbReference type="Proteomes" id="UP000001036">
    <property type="component" value="Chromosome"/>
</dbReference>
<sequence>MALHASFRKIPENAKLVSFGNCFRYSESNWNIACEFELPDSTTSKIPLAIEALPALAIGRVYPKNRIVRPKSNFLAIDLPPTSSWSIQTMADYEKFTTRKKLSSEYANQLLFRFSFKQRYVWIPCIELARVLFFKTALNTRSAFYEANLNRLIDVELDGSHAHIRLSETYPHSLLDIKAHQSYIAWLNLNPEVTNSYLSIFKNILETSIEKSNAKVWLFRFEPFDMSDVFIRAYTQNHGRNVLVEEISSVANLPMTDQFHTISFHHPLDIKFEKDKVPKEDKKPGGQWPSENFDPETTVDESPSNLSRARILDVPKGALYFNEILNTQRVFEVQVVEVAAKDESKKGEDDQEPKTTTLSVLGGKGKGNHKSADFKSLDDSSPSDVGFFNYIRNGLEQLKVIEHLGVSEIFEKADVIQSSQAKKFLYIKANTKRAFLYAQLEIAGGDHIHVIEIDLSDDHSLTTLAFRLRDDTRVENTIKAILDDLVKKSGHWDRERLQQMTLMHACIRHPNELKPDMPETVYKSWAVRIANAF</sequence>
<evidence type="ECO:0000313" key="3">
    <source>
        <dbReference type="EMBL" id="ACE84885.1"/>
    </source>
</evidence>
<dbReference type="Pfam" id="PF18623">
    <property type="entry name" value="TnsE_C"/>
    <property type="match status" value="1"/>
</dbReference>
<dbReference type="KEGG" id="cja:CJA_3797"/>
<reference evidence="3 4" key="1">
    <citation type="journal article" date="2008" name="J. Bacteriol.">
        <title>Insights into plant cell wall degradation from the genome sequence of the soil bacterium Cellvibrio japonicus.</title>
        <authorList>
            <person name="Deboy R.T."/>
            <person name="Mongodin E.F."/>
            <person name="Fouts D.E."/>
            <person name="Tailford L.E."/>
            <person name="Khouri H."/>
            <person name="Emerson J.B."/>
            <person name="Mohamoud Y."/>
            <person name="Watkins K."/>
            <person name="Henrissat B."/>
            <person name="Gilbert H.J."/>
            <person name="Nelson K.E."/>
        </authorList>
    </citation>
    <scope>NUCLEOTIDE SEQUENCE [LARGE SCALE GENOMIC DNA]</scope>
    <source>
        <strain evidence="3 4">Ueda107</strain>
    </source>
</reference>
<dbReference type="STRING" id="498211.CJA_3797"/>
<dbReference type="InterPro" id="IPR041419">
    <property type="entry name" value="TnsE_C"/>
</dbReference>
<dbReference type="eggNOG" id="ENOG502Z8JW">
    <property type="taxonomic scope" value="Bacteria"/>
</dbReference>
<dbReference type="OrthoDB" id="5899304at2"/>
<protein>
    <submittedName>
        <fullName evidence="3">Tn7-Cj, transposition protein TnsE</fullName>
    </submittedName>
</protein>
<gene>
    <name evidence="3" type="primary">tnsE</name>
    <name evidence="3" type="ordered locus">CJA_3797</name>
</gene>
<evidence type="ECO:0000313" key="4">
    <source>
        <dbReference type="Proteomes" id="UP000001036"/>
    </source>
</evidence>
<proteinExistence type="predicted"/>
<dbReference type="EMBL" id="CP000934">
    <property type="protein sequence ID" value="ACE84885.1"/>
    <property type="molecule type" value="Genomic_DNA"/>
</dbReference>